<sequence length="95" mass="10522">MASPTSTVSLNILDDARAAYENISRQLRQLMSEKDAHVLEYTSLLQSRADEEQRQDLQEVIASMHAATSSTTYSAHCQPYQSSSQNTNAARNNSS</sequence>
<name>A0ABR2VJM9_9FUNG</name>
<feature type="region of interest" description="Disordered" evidence="2">
    <location>
        <begin position="72"/>
        <end position="95"/>
    </location>
</feature>
<keyword evidence="1" id="KW-0175">Coiled coil</keyword>
<proteinExistence type="predicted"/>
<evidence type="ECO:0000313" key="4">
    <source>
        <dbReference type="Proteomes" id="UP001479436"/>
    </source>
</evidence>
<dbReference type="Proteomes" id="UP001479436">
    <property type="component" value="Unassembled WGS sequence"/>
</dbReference>
<accession>A0ABR2VJM9</accession>
<keyword evidence="4" id="KW-1185">Reference proteome</keyword>
<evidence type="ECO:0000256" key="2">
    <source>
        <dbReference type="SAM" id="MobiDB-lite"/>
    </source>
</evidence>
<evidence type="ECO:0000256" key="1">
    <source>
        <dbReference type="SAM" id="Coils"/>
    </source>
</evidence>
<comment type="caution">
    <text evidence="3">The sequence shown here is derived from an EMBL/GenBank/DDBJ whole genome shotgun (WGS) entry which is preliminary data.</text>
</comment>
<protein>
    <submittedName>
        <fullName evidence="3">Uncharacterized protein</fullName>
    </submittedName>
</protein>
<feature type="coiled-coil region" evidence="1">
    <location>
        <begin position="13"/>
        <end position="40"/>
    </location>
</feature>
<evidence type="ECO:0000313" key="3">
    <source>
        <dbReference type="EMBL" id="KAK9663697.1"/>
    </source>
</evidence>
<organism evidence="3 4">
    <name type="scientific">Basidiobolus ranarum</name>
    <dbReference type="NCBI Taxonomy" id="34480"/>
    <lineage>
        <taxon>Eukaryota</taxon>
        <taxon>Fungi</taxon>
        <taxon>Fungi incertae sedis</taxon>
        <taxon>Zoopagomycota</taxon>
        <taxon>Entomophthoromycotina</taxon>
        <taxon>Basidiobolomycetes</taxon>
        <taxon>Basidiobolales</taxon>
        <taxon>Basidiobolaceae</taxon>
        <taxon>Basidiobolus</taxon>
    </lineage>
</organism>
<reference evidence="3 4" key="1">
    <citation type="submission" date="2023-04" db="EMBL/GenBank/DDBJ databases">
        <title>Genome of Basidiobolus ranarum AG-B5.</title>
        <authorList>
            <person name="Stajich J.E."/>
            <person name="Carter-House D."/>
            <person name="Gryganskyi A."/>
        </authorList>
    </citation>
    <scope>NUCLEOTIDE SEQUENCE [LARGE SCALE GENOMIC DNA]</scope>
    <source>
        <strain evidence="3 4">AG-B5</strain>
    </source>
</reference>
<dbReference type="EMBL" id="JASJQH010011838">
    <property type="protein sequence ID" value="KAK9663697.1"/>
    <property type="molecule type" value="Genomic_DNA"/>
</dbReference>
<gene>
    <name evidence="3" type="ORF">K7432_018061</name>
</gene>